<dbReference type="PANTHER" id="PTHR21340:SF0">
    <property type="entry name" value="BIS(5'-NUCLEOSYL)-TETRAPHOSPHATASE [ASYMMETRICAL]"/>
    <property type="match status" value="1"/>
</dbReference>
<name>A0A6J6CJD1_9ZZZZ</name>
<reference evidence="3" key="1">
    <citation type="submission" date="2020-05" db="EMBL/GenBank/DDBJ databases">
        <authorList>
            <person name="Chiriac C."/>
            <person name="Salcher M."/>
            <person name="Ghai R."/>
            <person name="Kavagutti S V."/>
        </authorList>
    </citation>
    <scope>NUCLEOTIDE SEQUENCE</scope>
</reference>
<sequence length="311" mass="35043">MTIYAAGVVCWREQKSNLEVLLVNREKYKDWSFPKGKQDPGELLPETAVREMLEETGIRLRLGRKLSNVNYKVSTHEEKEVHYWASKLKPKTWKKSEFQANDEIAQISWLGVADALQVLTYDHDRKLIEELVSLHKKKELETKALILLRHAKATPRSEWNGAEAKRPLLAEGKQQAKRLVGLLTCYGPKRLITSPWTRCEQTVAPYAKATNKKVIQRSQLTELSSTLSPRKTINAVEAVFESTKSALICSHRPALPTITKTLATRATAEIKDQLLGATSLEPGELVVLRLTISPKPKFVAIERVNAGFPAN</sequence>
<proteinExistence type="predicted"/>
<dbReference type="Gene3D" id="3.90.79.10">
    <property type="entry name" value="Nucleoside Triphosphate Pyrophosphohydrolase"/>
    <property type="match status" value="1"/>
</dbReference>
<dbReference type="InterPro" id="IPR000086">
    <property type="entry name" value="NUDIX_hydrolase_dom"/>
</dbReference>
<evidence type="ECO:0000313" key="4">
    <source>
        <dbReference type="EMBL" id="CAB4562611.1"/>
    </source>
</evidence>
<dbReference type="SUPFAM" id="SSF55811">
    <property type="entry name" value="Nudix"/>
    <property type="match status" value="1"/>
</dbReference>
<dbReference type="Pfam" id="PF00293">
    <property type="entry name" value="NUDIX"/>
    <property type="match status" value="1"/>
</dbReference>
<dbReference type="AlphaFoldDB" id="A0A6J6CJD1"/>
<dbReference type="PROSITE" id="PS00893">
    <property type="entry name" value="NUDIX_BOX"/>
    <property type="match status" value="1"/>
</dbReference>
<accession>A0A6J6CJD1</accession>
<dbReference type="InterPro" id="IPR020084">
    <property type="entry name" value="NUDIX_hydrolase_CS"/>
</dbReference>
<protein>
    <submittedName>
        <fullName evidence="3">Unannotated protein</fullName>
    </submittedName>
</protein>
<dbReference type="GO" id="GO:0006754">
    <property type="term" value="P:ATP biosynthetic process"/>
    <property type="evidence" value="ECO:0007669"/>
    <property type="project" value="TreeGrafter"/>
</dbReference>
<dbReference type="CDD" id="cd03673">
    <property type="entry name" value="NUDIX_Ap6A_hydrolase"/>
    <property type="match status" value="1"/>
</dbReference>
<evidence type="ECO:0000259" key="2">
    <source>
        <dbReference type="PROSITE" id="PS51462"/>
    </source>
</evidence>
<organism evidence="3">
    <name type="scientific">freshwater metagenome</name>
    <dbReference type="NCBI Taxonomy" id="449393"/>
    <lineage>
        <taxon>unclassified sequences</taxon>
        <taxon>metagenomes</taxon>
        <taxon>ecological metagenomes</taxon>
    </lineage>
</organism>
<dbReference type="SMART" id="SM00855">
    <property type="entry name" value="PGAM"/>
    <property type="match status" value="1"/>
</dbReference>
<dbReference type="InterPro" id="IPR013078">
    <property type="entry name" value="His_Pase_superF_clade-1"/>
</dbReference>
<keyword evidence="1" id="KW-0378">Hydrolase</keyword>
<dbReference type="Pfam" id="PF00300">
    <property type="entry name" value="His_Phos_1"/>
    <property type="match status" value="1"/>
</dbReference>
<dbReference type="EMBL" id="CAEZST010000026">
    <property type="protein sequence ID" value="CAB4551602.1"/>
    <property type="molecule type" value="Genomic_DNA"/>
</dbReference>
<evidence type="ECO:0000256" key="1">
    <source>
        <dbReference type="ARBA" id="ARBA00022801"/>
    </source>
</evidence>
<feature type="domain" description="Nudix hydrolase" evidence="2">
    <location>
        <begin position="1"/>
        <end position="133"/>
    </location>
</feature>
<dbReference type="EMBL" id="CAEZTO010000001">
    <property type="protein sequence ID" value="CAB4562611.1"/>
    <property type="molecule type" value="Genomic_DNA"/>
</dbReference>
<evidence type="ECO:0000313" key="3">
    <source>
        <dbReference type="EMBL" id="CAB4551602.1"/>
    </source>
</evidence>
<dbReference type="PANTHER" id="PTHR21340">
    <property type="entry name" value="DIADENOSINE 5,5-P1,P4-TETRAPHOSPHATE PYROPHOSPHOHYDROLASE MUTT"/>
    <property type="match status" value="1"/>
</dbReference>
<gene>
    <name evidence="3" type="ORF">UFOPK1503_01094</name>
    <name evidence="4" type="ORF">UFOPK1693_00139</name>
</gene>
<dbReference type="SUPFAM" id="SSF53254">
    <property type="entry name" value="Phosphoglycerate mutase-like"/>
    <property type="match status" value="1"/>
</dbReference>
<dbReference type="InterPro" id="IPR015797">
    <property type="entry name" value="NUDIX_hydrolase-like_dom_sf"/>
</dbReference>
<dbReference type="InterPro" id="IPR029033">
    <property type="entry name" value="His_PPase_superfam"/>
</dbReference>
<dbReference type="GO" id="GO:0006167">
    <property type="term" value="P:AMP biosynthetic process"/>
    <property type="evidence" value="ECO:0007669"/>
    <property type="project" value="TreeGrafter"/>
</dbReference>
<dbReference type="CDD" id="cd07067">
    <property type="entry name" value="HP_PGM_like"/>
    <property type="match status" value="1"/>
</dbReference>
<dbReference type="PROSITE" id="PS51462">
    <property type="entry name" value="NUDIX"/>
    <property type="match status" value="1"/>
</dbReference>
<dbReference type="InterPro" id="IPR051325">
    <property type="entry name" value="Nudix_hydrolase_domain"/>
</dbReference>
<dbReference type="GO" id="GO:0004081">
    <property type="term" value="F:bis(5'-nucleosyl)-tetraphosphatase (asymmetrical) activity"/>
    <property type="evidence" value="ECO:0007669"/>
    <property type="project" value="TreeGrafter"/>
</dbReference>
<dbReference type="Gene3D" id="3.40.50.1240">
    <property type="entry name" value="Phosphoglycerate mutase-like"/>
    <property type="match status" value="1"/>
</dbReference>